<dbReference type="InterPro" id="IPR051045">
    <property type="entry name" value="TonB-dependent_transducer"/>
</dbReference>
<comment type="subcellular location">
    <subcellularLocation>
        <location evidence="1">Cell inner membrane</location>
        <topology evidence="1">Single-pass membrane protein</topology>
        <orientation evidence="1">Periplasmic side</orientation>
    </subcellularLocation>
</comment>
<protein>
    <recommendedName>
        <fullName evidence="11">TonB C-terminal domain-containing protein</fullName>
    </recommendedName>
</protein>
<feature type="chain" id="PRO_5047479854" description="TonB C-terminal domain-containing protein" evidence="10">
    <location>
        <begin position="20"/>
        <end position="136"/>
    </location>
</feature>
<dbReference type="PANTHER" id="PTHR33446:SF2">
    <property type="entry name" value="PROTEIN TONB"/>
    <property type="match status" value="1"/>
</dbReference>
<reference evidence="12" key="1">
    <citation type="journal article" date="2014" name="Int. J. Syst. Evol. Microbiol.">
        <title>Complete genome of a new Firmicutes species belonging to the dominant human colonic microbiota ('Ruminococcus bicirculans') reveals two chromosomes and a selective capacity to utilize plant glucans.</title>
        <authorList>
            <consortium name="NISC Comparative Sequencing Program"/>
            <person name="Wegmann U."/>
            <person name="Louis P."/>
            <person name="Goesmann A."/>
            <person name="Henrissat B."/>
            <person name="Duncan S.H."/>
            <person name="Flint H.J."/>
        </authorList>
    </citation>
    <scope>NUCLEOTIDE SEQUENCE</scope>
    <source>
        <strain evidence="12">NBRC 108219</strain>
    </source>
</reference>
<dbReference type="PROSITE" id="PS51257">
    <property type="entry name" value="PROKAR_LIPOPROTEIN"/>
    <property type="match status" value="1"/>
</dbReference>
<proteinExistence type="inferred from homology"/>
<organism evidence="12 13">
    <name type="scientific">Algimonas ampicilliniresistens</name>
    <dbReference type="NCBI Taxonomy" id="1298735"/>
    <lineage>
        <taxon>Bacteria</taxon>
        <taxon>Pseudomonadati</taxon>
        <taxon>Pseudomonadota</taxon>
        <taxon>Alphaproteobacteria</taxon>
        <taxon>Maricaulales</taxon>
        <taxon>Robiginitomaculaceae</taxon>
        <taxon>Algimonas</taxon>
    </lineage>
</organism>
<comment type="similarity">
    <text evidence="2">Belongs to the TonB family.</text>
</comment>
<reference evidence="12" key="2">
    <citation type="submission" date="2023-01" db="EMBL/GenBank/DDBJ databases">
        <title>Draft genome sequence of Algimonas ampicilliniresistens strain NBRC 108219.</title>
        <authorList>
            <person name="Sun Q."/>
            <person name="Mori K."/>
        </authorList>
    </citation>
    <scope>NUCLEOTIDE SEQUENCE</scope>
    <source>
        <strain evidence="12">NBRC 108219</strain>
    </source>
</reference>
<dbReference type="InterPro" id="IPR037682">
    <property type="entry name" value="TonB_C"/>
</dbReference>
<evidence type="ECO:0000256" key="2">
    <source>
        <dbReference type="ARBA" id="ARBA00006555"/>
    </source>
</evidence>
<evidence type="ECO:0000256" key="9">
    <source>
        <dbReference type="ARBA" id="ARBA00023136"/>
    </source>
</evidence>
<accession>A0ABQ5V7M3</accession>
<evidence type="ECO:0000256" key="4">
    <source>
        <dbReference type="ARBA" id="ARBA00022475"/>
    </source>
</evidence>
<dbReference type="EMBL" id="BSNK01000001">
    <property type="protein sequence ID" value="GLQ23012.1"/>
    <property type="molecule type" value="Genomic_DNA"/>
</dbReference>
<evidence type="ECO:0000313" key="12">
    <source>
        <dbReference type="EMBL" id="GLQ23012.1"/>
    </source>
</evidence>
<keyword evidence="10" id="KW-0732">Signal</keyword>
<evidence type="ECO:0000313" key="13">
    <source>
        <dbReference type="Proteomes" id="UP001161391"/>
    </source>
</evidence>
<keyword evidence="5" id="KW-0997">Cell inner membrane</keyword>
<gene>
    <name evidence="12" type="ORF">GCM10007853_08860</name>
</gene>
<evidence type="ECO:0000259" key="11">
    <source>
        <dbReference type="PROSITE" id="PS52015"/>
    </source>
</evidence>
<evidence type="ECO:0000256" key="6">
    <source>
        <dbReference type="ARBA" id="ARBA00022692"/>
    </source>
</evidence>
<keyword evidence="13" id="KW-1185">Reference proteome</keyword>
<keyword evidence="4" id="KW-1003">Cell membrane</keyword>
<dbReference type="NCBIfam" id="TIGR01352">
    <property type="entry name" value="tonB_Cterm"/>
    <property type="match status" value="1"/>
</dbReference>
<dbReference type="PANTHER" id="PTHR33446">
    <property type="entry name" value="PROTEIN TONB-RELATED"/>
    <property type="match status" value="1"/>
</dbReference>
<dbReference type="Pfam" id="PF03544">
    <property type="entry name" value="TonB_C"/>
    <property type="match status" value="1"/>
</dbReference>
<sequence length="136" mass="14720">MRVLLLAFATLLTSCGSTSTFHPQSQYPPDPYVKGYADSDDCIGGESLAAIDLPMPEYPSRAFRTGRQGWAILRLDVGADGSVVNAVAQRSLPDGLFEKSAERAARQWRFEPPADGGLTNCRVLVRYRLGEVSLGG</sequence>
<keyword evidence="3" id="KW-0813">Transport</keyword>
<evidence type="ECO:0000256" key="7">
    <source>
        <dbReference type="ARBA" id="ARBA00022927"/>
    </source>
</evidence>
<name>A0ABQ5V7M3_9PROT</name>
<feature type="domain" description="TonB C-terminal" evidence="11">
    <location>
        <begin position="43"/>
        <end position="136"/>
    </location>
</feature>
<evidence type="ECO:0000256" key="3">
    <source>
        <dbReference type="ARBA" id="ARBA00022448"/>
    </source>
</evidence>
<evidence type="ECO:0000256" key="8">
    <source>
        <dbReference type="ARBA" id="ARBA00022989"/>
    </source>
</evidence>
<dbReference type="SUPFAM" id="SSF74653">
    <property type="entry name" value="TolA/TonB C-terminal domain"/>
    <property type="match status" value="1"/>
</dbReference>
<feature type="signal peptide" evidence="10">
    <location>
        <begin position="1"/>
        <end position="19"/>
    </location>
</feature>
<dbReference type="InterPro" id="IPR006260">
    <property type="entry name" value="TonB/TolA_C"/>
</dbReference>
<keyword evidence="6" id="KW-0812">Transmembrane</keyword>
<keyword evidence="9" id="KW-0472">Membrane</keyword>
<dbReference type="Proteomes" id="UP001161391">
    <property type="component" value="Unassembled WGS sequence"/>
</dbReference>
<evidence type="ECO:0000256" key="5">
    <source>
        <dbReference type="ARBA" id="ARBA00022519"/>
    </source>
</evidence>
<keyword evidence="7" id="KW-0653">Protein transport</keyword>
<evidence type="ECO:0000256" key="10">
    <source>
        <dbReference type="SAM" id="SignalP"/>
    </source>
</evidence>
<keyword evidence="8" id="KW-1133">Transmembrane helix</keyword>
<dbReference type="PROSITE" id="PS52015">
    <property type="entry name" value="TONB_CTD"/>
    <property type="match status" value="1"/>
</dbReference>
<dbReference type="RefSeq" id="WP_284387989.1">
    <property type="nucleotide sequence ID" value="NZ_BSNK01000001.1"/>
</dbReference>
<comment type="caution">
    <text evidence="12">The sequence shown here is derived from an EMBL/GenBank/DDBJ whole genome shotgun (WGS) entry which is preliminary data.</text>
</comment>
<dbReference type="Gene3D" id="3.30.2420.10">
    <property type="entry name" value="TonB"/>
    <property type="match status" value="1"/>
</dbReference>
<evidence type="ECO:0000256" key="1">
    <source>
        <dbReference type="ARBA" id="ARBA00004383"/>
    </source>
</evidence>